<protein>
    <submittedName>
        <fullName evidence="2">Uncharacterized protein</fullName>
    </submittedName>
</protein>
<dbReference type="RefSeq" id="WP_107804271.1">
    <property type="nucleotide sequence ID" value="NZ_QAOI01000031.1"/>
</dbReference>
<keyword evidence="1" id="KW-0812">Transmembrane</keyword>
<feature type="transmembrane region" description="Helical" evidence="1">
    <location>
        <begin position="73"/>
        <end position="94"/>
    </location>
</feature>
<sequence>MLKGIRTQLEDDLAKIHEAVKTSSVNEVQERVMDAIVQAKKNADKSFQQLEIANAQADEVVDPHIEKILRSRWTALITGAVVLGSFILGLIVGANI</sequence>
<gene>
    <name evidence="2" type="ORF">C8R26_13149</name>
</gene>
<evidence type="ECO:0000313" key="2">
    <source>
        <dbReference type="EMBL" id="PTQ70862.1"/>
    </source>
</evidence>
<accession>A0A2T5HH14</accession>
<dbReference type="AlphaFoldDB" id="A0A2T5HH14"/>
<proteinExistence type="predicted"/>
<organism evidence="2 3">
    <name type="scientific">Nitrosomonas oligotropha</name>
    <dbReference type="NCBI Taxonomy" id="42354"/>
    <lineage>
        <taxon>Bacteria</taxon>
        <taxon>Pseudomonadati</taxon>
        <taxon>Pseudomonadota</taxon>
        <taxon>Betaproteobacteria</taxon>
        <taxon>Nitrosomonadales</taxon>
        <taxon>Nitrosomonadaceae</taxon>
        <taxon>Nitrosomonas</taxon>
    </lineage>
</organism>
<keyword evidence="1" id="KW-1133">Transmembrane helix</keyword>
<comment type="caution">
    <text evidence="2">The sequence shown here is derived from an EMBL/GenBank/DDBJ whole genome shotgun (WGS) entry which is preliminary data.</text>
</comment>
<dbReference type="Proteomes" id="UP000244128">
    <property type="component" value="Unassembled WGS sequence"/>
</dbReference>
<reference evidence="2 3" key="1">
    <citation type="submission" date="2018-04" db="EMBL/GenBank/DDBJ databases">
        <title>Active sludge and wastewater microbial communities from Klosterneuburg, Austria.</title>
        <authorList>
            <person name="Wagner M."/>
        </authorList>
    </citation>
    <scope>NUCLEOTIDE SEQUENCE [LARGE SCALE GENOMIC DNA]</scope>
    <source>
        <strain evidence="2 3">Nm49</strain>
    </source>
</reference>
<name>A0A2T5HH14_9PROT</name>
<dbReference type="EMBL" id="QAOI01000031">
    <property type="protein sequence ID" value="PTQ70862.1"/>
    <property type="molecule type" value="Genomic_DNA"/>
</dbReference>
<evidence type="ECO:0000313" key="3">
    <source>
        <dbReference type="Proteomes" id="UP000244128"/>
    </source>
</evidence>
<evidence type="ECO:0000256" key="1">
    <source>
        <dbReference type="SAM" id="Phobius"/>
    </source>
</evidence>
<keyword evidence="1" id="KW-0472">Membrane</keyword>